<organism evidence="1 2">
    <name type="scientific">Heterorhabditis bacteriophora</name>
    <name type="common">Entomopathogenic nematode worm</name>
    <dbReference type="NCBI Taxonomy" id="37862"/>
    <lineage>
        <taxon>Eukaryota</taxon>
        <taxon>Metazoa</taxon>
        <taxon>Ecdysozoa</taxon>
        <taxon>Nematoda</taxon>
        <taxon>Chromadorea</taxon>
        <taxon>Rhabditida</taxon>
        <taxon>Rhabditina</taxon>
        <taxon>Rhabditomorpha</taxon>
        <taxon>Strongyloidea</taxon>
        <taxon>Heterorhabditidae</taxon>
        <taxon>Heterorhabditis</taxon>
    </lineage>
</organism>
<protein>
    <submittedName>
        <fullName evidence="2">Bee-milk protein</fullName>
    </submittedName>
</protein>
<accession>A0A1I7WCA8</accession>
<proteinExistence type="predicted"/>
<name>A0A1I7WCA8_HETBA</name>
<dbReference type="WBParaSite" id="Hba_02343">
    <property type="protein sequence ID" value="Hba_02343"/>
    <property type="gene ID" value="Hba_02343"/>
</dbReference>
<evidence type="ECO:0000313" key="1">
    <source>
        <dbReference type="Proteomes" id="UP000095283"/>
    </source>
</evidence>
<sequence>MPRYTHKANDGIVCDKTGNAIFKCSLKRHALPIVEDNILYTVINKAVVAAAPNGMSTFQLDFTQLKATTRINLSICKMTPIHFTGCYVYDAGALPNYLCTTDLASLNLSYNQHICTNISTFDKKCSIRCPSSTTPISISDQLFYVNSSSGWLRKRHTKKAETIQLPSLLSSITSSY</sequence>
<evidence type="ECO:0000313" key="2">
    <source>
        <dbReference type="WBParaSite" id="Hba_02343"/>
    </source>
</evidence>
<dbReference type="Proteomes" id="UP000095283">
    <property type="component" value="Unplaced"/>
</dbReference>
<dbReference type="AlphaFoldDB" id="A0A1I7WCA8"/>
<reference evidence="2" key="1">
    <citation type="submission" date="2016-11" db="UniProtKB">
        <authorList>
            <consortium name="WormBaseParasite"/>
        </authorList>
    </citation>
    <scope>IDENTIFICATION</scope>
</reference>
<keyword evidence="1" id="KW-1185">Reference proteome</keyword>